<sequence>MIHLDRCNVFFFFFFFFFFFLILHFGYTYNIWWIFQLVYLPWRPRCLVHVSIADMVDRGLAFIIFGLCMYDVVSLRGKIAMEPLRLSIGNSRVIVLLCYCEIDS</sequence>
<keyword evidence="1" id="KW-1133">Transmembrane helix</keyword>
<dbReference type="Proteomes" id="UP000037696">
    <property type="component" value="Unassembled WGS sequence"/>
</dbReference>
<comment type="caution">
    <text evidence="2">The sequence shown here is derived from an EMBL/GenBank/DDBJ whole genome shotgun (WGS) entry which is preliminary data.</text>
</comment>
<keyword evidence="3" id="KW-1185">Reference proteome</keyword>
<name>A0A0M8NQS0_9EURO</name>
<protein>
    <submittedName>
        <fullName evidence="2">Uncharacterized protein</fullName>
    </submittedName>
</protein>
<keyword evidence="1" id="KW-0812">Transmembrane</keyword>
<reference evidence="2 3" key="1">
    <citation type="submission" date="2015-08" db="EMBL/GenBank/DDBJ databases">
        <title>Genome sequencing of Penicillium nordicum.</title>
        <authorList>
            <person name="Nguyen H.D."/>
            <person name="Seifert K.A."/>
        </authorList>
    </citation>
    <scope>NUCLEOTIDE SEQUENCE [LARGE SCALE GENOMIC DNA]</scope>
    <source>
        <strain evidence="2 3">DAOMC 185683</strain>
    </source>
</reference>
<evidence type="ECO:0000313" key="2">
    <source>
        <dbReference type="EMBL" id="KOS37476.1"/>
    </source>
</evidence>
<keyword evidence="1" id="KW-0472">Membrane</keyword>
<feature type="transmembrane region" description="Helical" evidence="1">
    <location>
        <begin position="12"/>
        <end position="35"/>
    </location>
</feature>
<evidence type="ECO:0000256" key="1">
    <source>
        <dbReference type="SAM" id="Phobius"/>
    </source>
</evidence>
<dbReference type="AlphaFoldDB" id="A0A0M8NQS0"/>
<accession>A0A0M8NQS0</accession>
<evidence type="ECO:0000313" key="3">
    <source>
        <dbReference type="Proteomes" id="UP000037696"/>
    </source>
</evidence>
<organism evidence="2 3">
    <name type="scientific">Penicillium nordicum</name>
    <dbReference type="NCBI Taxonomy" id="229535"/>
    <lineage>
        <taxon>Eukaryota</taxon>
        <taxon>Fungi</taxon>
        <taxon>Dikarya</taxon>
        <taxon>Ascomycota</taxon>
        <taxon>Pezizomycotina</taxon>
        <taxon>Eurotiomycetes</taxon>
        <taxon>Eurotiomycetidae</taxon>
        <taxon>Eurotiales</taxon>
        <taxon>Aspergillaceae</taxon>
        <taxon>Penicillium</taxon>
    </lineage>
</organism>
<dbReference type="EMBL" id="LHQQ01000317">
    <property type="protein sequence ID" value="KOS37476.1"/>
    <property type="molecule type" value="Genomic_DNA"/>
</dbReference>
<proteinExistence type="predicted"/>
<gene>
    <name evidence="2" type="ORF">ACN38_g11737</name>
</gene>
<feature type="transmembrane region" description="Helical" evidence="1">
    <location>
        <begin position="55"/>
        <end position="73"/>
    </location>
</feature>